<comment type="caution">
    <text evidence="4">The sequence shown here is derived from an EMBL/GenBank/DDBJ whole genome shotgun (WGS) entry which is preliminary data.</text>
</comment>
<evidence type="ECO:0000256" key="2">
    <source>
        <dbReference type="ARBA" id="ARBA00022679"/>
    </source>
</evidence>
<accession>A0AAD5XUL3</accession>
<dbReference type="InterPro" id="IPR006598">
    <property type="entry name" value="CAP10"/>
</dbReference>
<organism evidence="4 5">
    <name type="scientific">Clydaea vesicula</name>
    <dbReference type="NCBI Taxonomy" id="447962"/>
    <lineage>
        <taxon>Eukaryota</taxon>
        <taxon>Fungi</taxon>
        <taxon>Fungi incertae sedis</taxon>
        <taxon>Chytridiomycota</taxon>
        <taxon>Chytridiomycota incertae sedis</taxon>
        <taxon>Chytridiomycetes</taxon>
        <taxon>Lobulomycetales</taxon>
        <taxon>Lobulomycetaceae</taxon>
        <taxon>Clydaea</taxon>
    </lineage>
</organism>
<dbReference type="GO" id="GO:0016740">
    <property type="term" value="F:transferase activity"/>
    <property type="evidence" value="ECO:0007669"/>
    <property type="project" value="UniProtKB-KW"/>
</dbReference>
<keyword evidence="5" id="KW-1185">Reference proteome</keyword>
<gene>
    <name evidence="4" type="primary">CAP1_3</name>
    <name evidence="4" type="ORF">HK099_005977</name>
</gene>
<dbReference type="PANTHER" id="PTHR12203:SF35">
    <property type="entry name" value="PROTEIN O-GLUCOSYLTRANSFERASE 1"/>
    <property type="match status" value="1"/>
</dbReference>
<evidence type="ECO:0000259" key="3">
    <source>
        <dbReference type="SMART" id="SM00672"/>
    </source>
</evidence>
<evidence type="ECO:0000313" key="5">
    <source>
        <dbReference type="Proteomes" id="UP001211065"/>
    </source>
</evidence>
<comment type="similarity">
    <text evidence="1">Belongs to the glycosyltransferase 90 family.</text>
</comment>
<keyword evidence="2" id="KW-0808">Transferase</keyword>
<dbReference type="PANTHER" id="PTHR12203">
    <property type="entry name" value="KDEL LYS-ASP-GLU-LEU CONTAINING - RELATED"/>
    <property type="match status" value="1"/>
</dbReference>
<reference evidence="4" key="1">
    <citation type="submission" date="2020-05" db="EMBL/GenBank/DDBJ databases">
        <title>Phylogenomic resolution of chytrid fungi.</title>
        <authorList>
            <person name="Stajich J.E."/>
            <person name="Amses K."/>
            <person name="Simmons R."/>
            <person name="Seto K."/>
            <person name="Myers J."/>
            <person name="Bonds A."/>
            <person name="Quandt C.A."/>
            <person name="Barry K."/>
            <person name="Liu P."/>
            <person name="Grigoriev I."/>
            <person name="Longcore J.E."/>
            <person name="James T.Y."/>
        </authorList>
    </citation>
    <scope>NUCLEOTIDE SEQUENCE</scope>
    <source>
        <strain evidence="4">JEL0476</strain>
    </source>
</reference>
<dbReference type="EMBL" id="JADGJW010000491">
    <property type="protein sequence ID" value="KAJ3216206.1"/>
    <property type="molecule type" value="Genomic_DNA"/>
</dbReference>
<dbReference type="Pfam" id="PF05686">
    <property type="entry name" value="Glyco_transf_90"/>
    <property type="match status" value="1"/>
</dbReference>
<name>A0AAD5XUL3_9FUNG</name>
<dbReference type="AlphaFoldDB" id="A0AAD5XUL3"/>
<dbReference type="Proteomes" id="UP001211065">
    <property type="component" value="Unassembled WGS sequence"/>
</dbReference>
<evidence type="ECO:0000256" key="1">
    <source>
        <dbReference type="ARBA" id="ARBA00010118"/>
    </source>
</evidence>
<sequence length="458" mass="55154">MIKNSLFYDNFREVDKNKFENLYKSLSVEYYSKYQRLPPPNFDVWTKLVLKNGCLQNLENYSRIYMDLESFFLKGEIREEDINKYVNFFRNKKNDNFEKIEFKNLKFKVKSSWKYWFFNLVSINEFKIFSNKDFLSVFKNLKNLNFKFVLNTFDEPVSLNFDNPFFDDEIFHDYRLVFEKNSCMKKNYGEKIYQSFQPGLPNDTNGLIVSENHGVFHVNSESKAKVEDSKDSFIPWEEKLDVLFWRGANTGGYYHSFNDWKNFHRTNLIKFEKNFRLKNPDQIIDFGLETNKKKKTKNFDLKKFFFDIYKNKTLVDIGFHAFCQIEENVKESIKVEYGLKNSVNAKIIFRFKYLLVVDGNSWPARFQTFLASGSVILYNGIFTDWYNWQLKPWIHYIPVKLDLSDLEEKLEWLKLNDQKAKEISINSFNLMKRFNNLKEMQCYSSLLLLEYSRLYKNA</sequence>
<proteinExistence type="inferred from homology"/>
<dbReference type="InterPro" id="IPR051091">
    <property type="entry name" value="O-Glucosyltr/Glycosyltrsf_90"/>
</dbReference>
<dbReference type="SMART" id="SM00672">
    <property type="entry name" value="CAP10"/>
    <property type="match status" value="1"/>
</dbReference>
<protein>
    <submittedName>
        <fullName evidence="4">F-actin-capping protein subunit alpha</fullName>
    </submittedName>
</protein>
<evidence type="ECO:0000313" key="4">
    <source>
        <dbReference type="EMBL" id="KAJ3216206.1"/>
    </source>
</evidence>
<feature type="domain" description="Glycosyl transferase CAP10" evidence="3">
    <location>
        <begin position="173"/>
        <end position="458"/>
    </location>
</feature>